<sequence length="250" mass="25717">MPTALTDPTCPPAPAPAPTAPLPQAVTPPVVGQKDAFIGIGKDSCLVVSNTPTASSLTYALPLVPPMILDPNGVPIDSVRSEGSLVRSPTRVAASLTPPAGVTFSGIDGLSGEGARTTAFDDDDDRALLVALTNMPTLPSDTPRGPKPAAYPIITETVTEMATIVSLPTTSTFFVTKMTTVTSTFMGASMSTLTATMFTTETATLTHHWNKFIRPDDGDGDGDGDGNGNGDTDLGEAVGPLFMPGNTQLN</sequence>
<evidence type="ECO:0000256" key="1">
    <source>
        <dbReference type="SAM" id="MobiDB-lite"/>
    </source>
</evidence>
<reference evidence="2" key="1">
    <citation type="submission" date="2020-11" db="EMBL/GenBank/DDBJ databases">
        <authorList>
            <consortium name="DOE Joint Genome Institute"/>
            <person name="Ahrendt S."/>
            <person name="Riley R."/>
            <person name="Andreopoulos W."/>
            <person name="Labutti K."/>
            <person name="Pangilinan J."/>
            <person name="Ruiz-Duenas F.J."/>
            <person name="Barrasa J.M."/>
            <person name="Sanchez-Garcia M."/>
            <person name="Camarero S."/>
            <person name="Miyauchi S."/>
            <person name="Serrano A."/>
            <person name="Linde D."/>
            <person name="Babiker R."/>
            <person name="Drula E."/>
            <person name="Ayuso-Fernandez I."/>
            <person name="Pacheco R."/>
            <person name="Padilla G."/>
            <person name="Ferreira P."/>
            <person name="Barriuso J."/>
            <person name="Kellner H."/>
            <person name="Castanera R."/>
            <person name="Alfaro M."/>
            <person name="Ramirez L."/>
            <person name="Pisabarro A.G."/>
            <person name="Kuo A."/>
            <person name="Tritt A."/>
            <person name="Lipzen A."/>
            <person name="He G."/>
            <person name="Yan M."/>
            <person name="Ng V."/>
            <person name="Cullen D."/>
            <person name="Martin F."/>
            <person name="Rosso M.-N."/>
            <person name="Henrissat B."/>
            <person name="Hibbett D."/>
            <person name="Martinez A.T."/>
            <person name="Grigoriev I.V."/>
        </authorList>
    </citation>
    <scope>NUCLEOTIDE SEQUENCE</scope>
    <source>
        <strain evidence="2">ATCC 90797</strain>
    </source>
</reference>
<evidence type="ECO:0000313" key="2">
    <source>
        <dbReference type="EMBL" id="KAF9490715.1"/>
    </source>
</evidence>
<evidence type="ECO:0000313" key="3">
    <source>
        <dbReference type="Proteomes" id="UP000807025"/>
    </source>
</evidence>
<dbReference type="EMBL" id="MU154635">
    <property type="protein sequence ID" value="KAF9490715.1"/>
    <property type="molecule type" value="Genomic_DNA"/>
</dbReference>
<feature type="compositionally biased region" description="Pro residues" evidence="1">
    <location>
        <begin position="9"/>
        <end position="21"/>
    </location>
</feature>
<feature type="region of interest" description="Disordered" evidence="1">
    <location>
        <begin position="214"/>
        <end position="250"/>
    </location>
</feature>
<accession>A0A9P5ZNP7</accession>
<comment type="caution">
    <text evidence="2">The sequence shown here is derived from an EMBL/GenBank/DDBJ whole genome shotgun (WGS) entry which is preliminary data.</text>
</comment>
<feature type="region of interest" description="Disordered" evidence="1">
    <location>
        <begin position="1"/>
        <end position="26"/>
    </location>
</feature>
<gene>
    <name evidence="2" type="ORF">BDN71DRAFT_1521686</name>
</gene>
<keyword evidence="3" id="KW-1185">Reference proteome</keyword>
<proteinExistence type="predicted"/>
<dbReference type="Proteomes" id="UP000807025">
    <property type="component" value="Unassembled WGS sequence"/>
</dbReference>
<name>A0A9P5ZNP7_PLEER</name>
<dbReference type="AlphaFoldDB" id="A0A9P5ZNP7"/>
<protein>
    <submittedName>
        <fullName evidence="2">Uncharacterized protein</fullName>
    </submittedName>
</protein>
<organism evidence="2 3">
    <name type="scientific">Pleurotus eryngii</name>
    <name type="common">Boletus of the steppes</name>
    <dbReference type="NCBI Taxonomy" id="5323"/>
    <lineage>
        <taxon>Eukaryota</taxon>
        <taxon>Fungi</taxon>
        <taxon>Dikarya</taxon>
        <taxon>Basidiomycota</taxon>
        <taxon>Agaricomycotina</taxon>
        <taxon>Agaricomycetes</taxon>
        <taxon>Agaricomycetidae</taxon>
        <taxon>Agaricales</taxon>
        <taxon>Pleurotineae</taxon>
        <taxon>Pleurotaceae</taxon>
        <taxon>Pleurotus</taxon>
    </lineage>
</organism>